<keyword evidence="2" id="KW-1185">Reference proteome</keyword>
<accession>A0ABU6DHG8</accession>
<dbReference type="Proteomes" id="UP001355653">
    <property type="component" value="Unassembled WGS sequence"/>
</dbReference>
<organism evidence="1 2">
    <name type="scientific">Paenibacillus chondroitinus</name>
    <dbReference type="NCBI Taxonomy" id="59842"/>
    <lineage>
        <taxon>Bacteria</taxon>
        <taxon>Bacillati</taxon>
        <taxon>Bacillota</taxon>
        <taxon>Bacilli</taxon>
        <taxon>Bacillales</taxon>
        <taxon>Paenibacillaceae</taxon>
        <taxon>Paenibacillus</taxon>
    </lineage>
</organism>
<gene>
    <name evidence="1" type="ORF">P5G65_25155</name>
</gene>
<dbReference type="EMBL" id="JAROBY010000045">
    <property type="protein sequence ID" value="MEB4797198.1"/>
    <property type="molecule type" value="Genomic_DNA"/>
</dbReference>
<reference evidence="1 2" key="1">
    <citation type="submission" date="2023-03" db="EMBL/GenBank/DDBJ databases">
        <title>Bacillus Genome Sequencing.</title>
        <authorList>
            <person name="Dunlap C."/>
        </authorList>
    </citation>
    <scope>NUCLEOTIDE SEQUENCE [LARGE SCALE GENOMIC DNA]</scope>
    <source>
        <strain evidence="1 2">NRS-1351</strain>
    </source>
</reference>
<name>A0ABU6DHG8_9BACL</name>
<comment type="caution">
    <text evidence="1">The sequence shown here is derived from an EMBL/GenBank/DDBJ whole genome shotgun (WGS) entry which is preliminary data.</text>
</comment>
<sequence length="83" mass="9614">MINGDTEVKKFHIVKDLDEKLNVIHIKEDLSIDELRALVVEFKTINKADLNEKYLVNRFVEFLNNKSFNAKDVVLGATIDLHM</sequence>
<evidence type="ECO:0000313" key="1">
    <source>
        <dbReference type="EMBL" id="MEB4797198.1"/>
    </source>
</evidence>
<protein>
    <submittedName>
        <fullName evidence="1">Uncharacterized protein</fullName>
    </submittedName>
</protein>
<dbReference type="RefSeq" id="WP_127449861.1">
    <property type="nucleotide sequence ID" value="NZ_JAROBY010000045.1"/>
</dbReference>
<proteinExistence type="predicted"/>
<evidence type="ECO:0000313" key="2">
    <source>
        <dbReference type="Proteomes" id="UP001355653"/>
    </source>
</evidence>